<dbReference type="InterPro" id="IPR004484">
    <property type="entry name" value="CbiA/CobB_synth"/>
</dbReference>
<reference evidence="10" key="1">
    <citation type="journal article" date="2021" name="PeerJ">
        <title>Extensive microbial diversity within the chicken gut microbiome revealed by metagenomics and culture.</title>
        <authorList>
            <person name="Gilroy R."/>
            <person name="Ravi A."/>
            <person name="Getino M."/>
            <person name="Pursley I."/>
            <person name="Horton D.L."/>
            <person name="Alikhan N.F."/>
            <person name="Baker D."/>
            <person name="Gharbi K."/>
            <person name="Hall N."/>
            <person name="Watson M."/>
            <person name="Adriaenssens E.M."/>
            <person name="Foster-Nyarko E."/>
            <person name="Jarju S."/>
            <person name="Secka A."/>
            <person name="Antonio M."/>
            <person name="Oren A."/>
            <person name="Chaudhuri R.R."/>
            <person name="La Ragione R."/>
            <person name="Hildebrand F."/>
            <person name="Pallen M.J."/>
        </authorList>
    </citation>
    <scope>NUCLEOTIDE SEQUENCE</scope>
    <source>
        <strain evidence="10">ChiGjej6B6-1540</strain>
    </source>
</reference>
<dbReference type="InterPro" id="IPR002586">
    <property type="entry name" value="CobQ/CobB/MinD/ParA_Nub-bd_dom"/>
</dbReference>
<dbReference type="SUPFAM" id="SSF52540">
    <property type="entry name" value="P-loop containing nucleoside triphosphate hydrolases"/>
    <property type="match status" value="1"/>
</dbReference>
<keyword evidence="6 7" id="KW-0315">Glutamine amidotransferase</keyword>
<keyword evidence="5 7" id="KW-0460">Magnesium</keyword>
<dbReference type="PROSITE" id="PS51274">
    <property type="entry name" value="GATASE_COBBQ"/>
    <property type="match status" value="1"/>
</dbReference>
<feature type="domain" description="CobB/CobQ-like glutamine amidotransferase" evidence="9">
    <location>
        <begin position="249"/>
        <end position="441"/>
    </location>
</feature>
<sequence length="464" mass="50639">MKQTLPRLLLCAPGSGSGKTTVTCALLQALLNRKLRPVAFKSGPDYIDPMFHTEVMDTRSRNLDLFFLGEARVRNLLWTNGRTGDLAVIEGAMGYYDGIGMGERASAYQLARTTGTPAVLVADMKGKALSAAATVAGMMALRQPSGIAGVILNRVSPMLYPRLKDCIERETGVKVYGFLPQKPECMVESRHLGLVTAGEIGDLREKLNKLAELAEEGLDLDGLLELARSAPPLEVPEEEKLPQIPGRPRIAVARDEAFCFYYADGLDLLERLGAELVPFSPVKDQTLPERIGGLYLGGGYPELYAKALSQNTSMREAVLKAVQAGLPTVAECGGFLYLQKTLADPEGRAWPMCNVFPSEGHNTGRLGRFGYVTLTAQRDGLLGPAGSAFPAHEFHYWDVDAPGSDFRAEKPRDGVTNTKPRQWDCGYHTTTLYAGFPHLHFCAMPQAAERFVRAAAAWRQTHNP</sequence>
<dbReference type="Pfam" id="PF01656">
    <property type="entry name" value="CbiA"/>
    <property type="match status" value="1"/>
</dbReference>
<organism evidence="10 11">
    <name type="scientific">Candidatus Flavonifractor merdipullorum</name>
    <dbReference type="NCBI Taxonomy" id="2838590"/>
    <lineage>
        <taxon>Bacteria</taxon>
        <taxon>Bacillati</taxon>
        <taxon>Bacillota</taxon>
        <taxon>Clostridia</taxon>
        <taxon>Eubacteriales</taxon>
        <taxon>Oscillospiraceae</taxon>
        <taxon>Flavonifractor</taxon>
    </lineage>
</organism>
<evidence type="ECO:0000313" key="10">
    <source>
        <dbReference type="EMBL" id="HIW94518.1"/>
    </source>
</evidence>
<evidence type="ECO:0000256" key="6">
    <source>
        <dbReference type="ARBA" id="ARBA00022962"/>
    </source>
</evidence>
<dbReference type="NCBIfam" id="NF002204">
    <property type="entry name" value="PRK01077.1"/>
    <property type="match status" value="1"/>
</dbReference>
<evidence type="ECO:0000259" key="8">
    <source>
        <dbReference type="Pfam" id="PF01656"/>
    </source>
</evidence>
<comment type="miscellaneous">
    <text evidence="7">The a and c carboxylates of cobyrinate are activated for nucleophilic attack via formation of a phosphorylated intermediate by ATP. CbiA catalyzes first the amidation of the c-carboxylate, and then that of the a-carboxylate.</text>
</comment>
<comment type="domain">
    <text evidence="7">Comprises of two domains. The C-terminal domain contains the binding site for glutamine and catalyzes the hydrolysis of this substrate to glutamate and ammonia. The N-terminal domain is anticipated to bind ATP and cobyrinate and catalyzes the ultimate synthesis of the diamide product. The ammonia produced via the glutaminase domain is probably translocated to the adjacent domain via a molecular tunnel, where it reacts with an activated intermediate.</text>
</comment>
<dbReference type="NCBIfam" id="TIGR00379">
    <property type="entry name" value="cobB"/>
    <property type="match status" value="1"/>
</dbReference>
<keyword evidence="4 7" id="KW-0067">ATP-binding</keyword>
<dbReference type="CDD" id="cd03130">
    <property type="entry name" value="GATase1_CobB"/>
    <property type="match status" value="1"/>
</dbReference>
<accession>A0A9D1RUK1</accession>
<feature type="active site" description="Nucleophile" evidence="7">
    <location>
        <position position="332"/>
    </location>
</feature>
<evidence type="ECO:0000256" key="3">
    <source>
        <dbReference type="ARBA" id="ARBA00022741"/>
    </source>
</evidence>
<comment type="caution">
    <text evidence="10">The sequence shown here is derived from an EMBL/GenBank/DDBJ whole genome shotgun (WGS) entry which is preliminary data.</text>
</comment>
<evidence type="ECO:0000256" key="4">
    <source>
        <dbReference type="ARBA" id="ARBA00022840"/>
    </source>
</evidence>
<dbReference type="EMBL" id="DXGA01000176">
    <property type="protein sequence ID" value="HIW94518.1"/>
    <property type="molecule type" value="Genomic_DNA"/>
</dbReference>
<keyword evidence="3 7" id="KW-0547">Nucleotide-binding</keyword>
<dbReference type="GO" id="GO:0005524">
    <property type="term" value="F:ATP binding"/>
    <property type="evidence" value="ECO:0007669"/>
    <property type="project" value="UniProtKB-UniRule"/>
</dbReference>
<comment type="catalytic activity">
    <reaction evidence="7">
        <text>cob(II)yrinate + 2 L-glutamine + 2 ATP + 2 H2O = cob(II)yrinate a,c diamide + 2 L-glutamate + 2 ADP + 2 phosphate + 2 H(+)</text>
        <dbReference type="Rhea" id="RHEA:26289"/>
        <dbReference type="ChEBI" id="CHEBI:15377"/>
        <dbReference type="ChEBI" id="CHEBI:15378"/>
        <dbReference type="ChEBI" id="CHEBI:29985"/>
        <dbReference type="ChEBI" id="CHEBI:30616"/>
        <dbReference type="ChEBI" id="CHEBI:43474"/>
        <dbReference type="ChEBI" id="CHEBI:58359"/>
        <dbReference type="ChEBI" id="CHEBI:58537"/>
        <dbReference type="ChEBI" id="CHEBI:58894"/>
        <dbReference type="ChEBI" id="CHEBI:456216"/>
        <dbReference type="EC" id="6.3.5.11"/>
    </reaction>
</comment>
<dbReference type="GO" id="GO:0042242">
    <property type="term" value="F:cobyrinic acid a,c-diamide synthase activity"/>
    <property type="evidence" value="ECO:0007669"/>
    <property type="project" value="UniProtKB-UniRule"/>
</dbReference>
<evidence type="ECO:0000256" key="5">
    <source>
        <dbReference type="ARBA" id="ARBA00022842"/>
    </source>
</evidence>
<comment type="cofactor">
    <cofactor evidence="1 7">
        <name>Mg(2+)</name>
        <dbReference type="ChEBI" id="CHEBI:18420"/>
    </cofactor>
</comment>
<dbReference type="AlphaFoldDB" id="A0A9D1RUK1"/>
<gene>
    <name evidence="7" type="primary">cbiA</name>
    <name evidence="10" type="ORF">H9868_08295</name>
</gene>
<evidence type="ECO:0000256" key="1">
    <source>
        <dbReference type="ARBA" id="ARBA00001946"/>
    </source>
</evidence>
<dbReference type="SUPFAM" id="SSF52317">
    <property type="entry name" value="Class I glutamine amidotransferase-like"/>
    <property type="match status" value="1"/>
</dbReference>
<name>A0A9D1RUK1_9FIRM</name>
<evidence type="ECO:0000256" key="2">
    <source>
        <dbReference type="ARBA" id="ARBA00022598"/>
    </source>
</evidence>
<protein>
    <recommendedName>
        <fullName evidence="7">Cobyrinate a,c-diamide synthase</fullName>
        <ecNumber evidence="7">6.3.5.11</ecNumber>
    </recommendedName>
    <alternativeName>
        <fullName evidence="7">Cobyrinic acid a,c-diamide synthetase</fullName>
    </alternativeName>
</protein>
<keyword evidence="2 7" id="KW-0436">Ligase</keyword>
<dbReference type="Gene3D" id="3.40.50.880">
    <property type="match status" value="1"/>
</dbReference>
<feature type="site" description="Increases nucleophilicity of active site Cys" evidence="7">
    <location>
        <position position="438"/>
    </location>
</feature>
<comment type="function">
    <text evidence="7">Catalyzes the ATP-dependent amidation of the two carboxylate groups at positions a and c of cobyrinate, using either L-glutamine or ammonia as the nitrogen source.</text>
</comment>
<proteinExistence type="inferred from homology"/>
<comment type="similarity">
    <text evidence="7">Belongs to the CobB/CbiA family.</text>
</comment>
<dbReference type="GO" id="GO:0009236">
    <property type="term" value="P:cobalamin biosynthetic process"/>
    <property type="evidence" value="ECO:0007669"/>
    <property type="project" value="UniProtKB-UniRule"/>
</dbReference>
<evidence type="ECO:0000313" key="11">
    <source>
        <dbReference type="Proteomes" id="UP000824192"/>
    </source>
</evidence>
<dbReference type="Gene3D" id="3.40.50.300">
    <property type="entry name" value="P-loop containing nucleotide triphosphate hydrolases"/>
    <property type="match status" value="1"/>
</dbReference>
<feature type="domain" description="CobQ/CobB/MinD/ParA nucleotide binding" evidence="8">
    <location>
        <begin position="10"/>
        <end position="185"/>
    </location>
</feature>
<dbReference type="InterPro" id="IPR027417">
    <property type="entry name" value="P-loop_NTPase"/>
</dbReference>
<dbReference type="PANTHER" id="PTHR43873">
    <property type="entry name" value="COBYRINATE A,C-DIAMIDE SYNTHASE"/>
    <property type="match status" value="1"/>
</dbReference>
<dbReference type="Proteomes" id="UP000824192">
    <property type="component" value="Unassembled WGS sequence"/>
</dbReference>
<dbReference type="Pfam" id="PF07685">
    <property type="entry name" value="GATase_3"/>
    <property type="match status" value="1"/>
</dbReference>
<dbReference type="PANTHER" id="PTHR43873:SF1">
    <property type="entry name" value="COBYRINATE A,C-DIAMIDE SYNTHASE"/>
    <property type="match status" value="1"/>
</dbReference>
<dbReference type="InterPro" id="IPR029062">
    <property type="entry name" value="Class_I_gatase-like"/>
</dbReference>
<evidence type="ECO:0000259" key="9">
    <source>
        <dbReference type="Pfam" id="PF07685"/>
    </source>
</evidence>
<dbReference type="EC" id="6.3.5.11" evidence="7"/>
<dbReference type="InterPro" id="IPR011698">
    <property type="entry name" value="GATase_3"/>
</dbReference>
<evidence type="ECO:0000256" key="7">
    <source>
        <dbReference type="HAMAP-Rule" id="MF_00027"/>
    </source>
</evidence>
<dbReference type="HAMAP" id="MF_00027">
    <property type="entry name" value="CobB_CbiA"/>
    <property type="match status" value="1"/>
</dbReference>
<reference evidence="10" key="2">
    <citation type="submission" date="2021-04" db="EMBL/GenBank/DDBJ databases">
        <authorList>
            <person name="Gilroy R."/>
        </authorList>
    </citation>
    <scope>NUCLEOTIDE SEQUENCE</scope>
    <source>
        <strain evidence="10">ChiGjej6B6-1540</strain>
    </source>
</reference>
<comment type="pathway">
    <text evidence="7">Cofactor biosynthesis; adenosylcobalamin biosynthesis; cob(II)yrinate a,c-diamide from sirohydrochlorin (anaerobic route): step 10/10.</text>
</comment>
<keyword evidence="7" id="KW-0169">Cobalamin biosynthesis</keyword>